<evidence type="ECO:0000313" key="5">
    <source>
        <dbReference type="EMBL" id="EPX57488.1"/>
    </source>
</evidence>
<dbReference type="Pfam" id="PF06101">
    <property type="entry name" value="Vps62"/>
    <property type="match status" value="2"/>
</dbReference>
<dbReference type="OrthoDB" id="144586at2"/>
<dbReference type="RefSeq" id="WP_002632696.1">
    <property type="nucleotide sequence ID" value="NZ_ANAH02000057.1"/>
</dbReference>
<dbReference type="InterPro" id="IPR001064">
    <property type="entry name" value="Beta/gamma_crystallin"/>
</dbReference>
<protein>
    <recommendedName>
        <fullName evidence="4">Beta/gamma crystallin 'Greek key' domain-containing protein</fullName>
    </recommendedName>
</protein>
<dbReference type="PROSITE" id="PS51257">
    <property type="entry name" value="PROKAR_LIPOPROTEIN"/>
    <property type="match status" value="1"/>
</dbReference>
<dbReference type="GO" id="GO:0008270">
    <property type="term" value="F:zinc ion binding"/>
    <property type="evidence" value="ECO:0007669"/>
    <property type="project" value="InterPro"/>
</dbReference>
<dbReference type="InterPro" id="IPR012314">
    <property type="entry name" value="Pept_M12B_GON-ADAMTSs"/>
</dbReference>
<keyword evidence="6" id="KW-1185">Reference proteome</keyword>
<keyword evidence="3" id="KW-0677">Repeat</keyword>
<evidence type="ECO:0000256" key="1">
    <source>
        <dbReference type="ARBA" id="ARBA00009646"/>
    </source>
</evidence>
<evidence type="ECO:0000259" key="4">
    <source>
        <dbReference type="PROSITE" id="PS50915"/>
    </source>
</evidence>
<name>S9QLV4_CYSF2</name>
<evidence type="ECO:0000256" key="3">
    <source>
        <dbReference type="ARBA" id="ARBA00022737"/>
    </source>
</evidence>
<feature type="domain" description="Beta/gamma crystallin 'Greek key'" evidence="4">
    <location>
        <begin position="337"/>
        <end position="378"/>
    </location>
</feature>
<dbReference type="SMART" id="SM00247">
    <property type="entry name" value="XTALbg"/>
    <property type="match status" value="1"/>
</dbReference>
<dbReference type="InterPro" id="IPR009291">
    <property type="entry name" value="Vps62"/>
</dbReference>
<proteinExistence type="inferred from homology"/>
<dbReference type="PROSITE" id="PS50915">
    <property type="entry name" value="CRYSTALLIN_BETA_GAMMA"/>
    <property type="match status" value="1"/>
</dbReference>
<organism evidence="5 6">
    <name type="scientific">Cystobacter fuscus (strain ATCC 25194 / DSM 2262 / NBRC 100088 / M29)</name>
    <dbReference type="NCBI Taxonomy" id="1242864"/>
    <lineage>
        <taxon>Bacteria</taxon>
        <taxon>Pseudomonadati</taxon>
        <taxon>Myxococcota</taxon>
        <taxon>Myxococcia</taxon>
        <taxon>Myxococcales</taxon>
        <taxon>Cystobacterineae</taxon>
        <taxon>Archangiaceae</taxon>
        <taxon>Cystobacter</taxon>
    </lineage>
</organism>
<sequence>MGIPHRRIRGVFLVGVVTLVVGCQGEGMNEAMAPPLPGELAILPGVAPQALTALRERSCQEIKNARPSSGDGEYVLHFLGDPSRPWKAWCHDMEGSPKEYLPLPEAGLLSNFSQYTAGGAVAGTPVRTAYSRIRINPITLQVDTSDQTFTTSTGQVTHGGRPVTSMPYATAMSCDWSDSGRANIDLRGTPFKVAPDYFVASGYAAWGSREYSFVDQVVTLKGGGYCGSFAPLNAEGLVGGQLPLFYAVPPTTWSPTARVYPTGGSQTQAQTLQPGWYDINELTVGNDAINAVHVPRGWTVTLHENAGFSGPQRTFTGDTLLTGSDFDRRASSVSVDAPVLVYANNGYQGTSQLLRAGRYDIGQLTVGNDRIRSLKVPAGFQVTLYTDSGFQGQRLVLTQDTDLNGSPFNAQASSLVVESTTTRNGNVLYGRWSASGGQNPSSAANRQFLVEYTGLPDIVTFDLEVDASPYLYLLDANGQVLMEANNADGGTHARISYYLNPGSYKLVAATTQVGRSGEFTLRSDRARLRYPQRLSVQAVSAFNWVYDDWDTGAHSDVSIWRPNLGQTPGYYSLGDIGMPHHGEVPRMTFVVSGEGDVLARPVDYTWIWDDKGTGGEHDASFWHPVPPAGYTCLGSVANLGYGKPSTDLIRCVKNEYVLPANIGWVWDDSGSGGNNDITLWQANARDHRGLSTSTMVGQGYYGDPDGGRFWALNKSALANPELQGGFVDDLSALQYAPRIWLHNDEYYWPSSTEFFLPNVHPDGTHLWTNEALGCDSCTNPQFLDGQRPDQTHVPVYAQIVTRTQGGVATNITDIIYWTFYPYNNGKRVCIGLYTSGGGCAGFYSTFGNHVGDWEHLTVRFVDGRPSQVYMSQHSQGGTFTFGNKDMASVGFHPEAYSALGSHGLYPDAARHTYERIFNGDTLNDDTSRGIAWNAWDRPVIFPWQPMGTFTGSLSWLNITEDWGNDASGCNNPVSDQTGVCVLNSGPTAPLKKGFPSPGSMALE</sequence>
<dbReference type="eggNOG" id="COG1404">
    <property type="taxonomic scope" value="Bacteria"/>
</dbReference>
<evidence type="ECO:0000313" key="6">
    <source>
        <dbReference type="Proteomes" id="UP000011682"/>
    </source>
</evidence>
<gene>
    <name evidence="5" type="ORF">D187_006201</name>
</gene>
<dbReference type="GO" id="GO:0004222">
    <property type="term" value="F:metalloendopeptidase activity"/>
    <property type="evidence" value="ECO:0007669"/>
    <property type="project" value="InterPro"/>
</dbReference>
<dbReference type="PANTHER" id="PTHR48174">
    <property type="entry name" value="DUF946 FAMILY PROTEIN"/>
    <property type="match status" value="1"/>
</dbReference>
<dbReference type="eggNOG" id="COG2931">
    <property type="taxonomic scope" value="Bacteria"/>
</dbReference>
<dbReference type="SUPFAM" id="SSF49695">
    <property type="entry name" value="gamma-Crystallin-like"/>
    <property type="match status" value="1"/>
</dbReference>
<keyword evidence="2" id="KW-0479">Metal-binding</keyword>
<accession>S9QLV4</accession>
<dbReference type="EMBL" id="ANAH02000057">
    <property type="protein sequence ID" value="EPX57488.1"/>
    <property type="molecule type" value="Genomic_DNA"/>
</dbReference>
<dbReference type="Proteomes" id="UP000011682">
    <property type="component" value="Unassembled WGS sequence"/>
</dbReference>
<comment type="similarity">
    <text evidence="1">Belongs to the beta/gamma-crystallin family.</text>
</comment>
<dbReference type="Gene3D" id="2.60.20.10">
    <property type="entry name" value="Crystallins"/>
    <property type="match status" value="2"/>
</dbReference>
<dbReference type="AlphaFoldDB" id="S9QLV4"/>
<dbReference type="Pfam" id="PF08685">
    <property type="entry name" value="GON"/>
    <property type="match status" value="1"/>
</dbReference>
<comment type="caution">
    <text evidence="5">The sequence shown here is derived from an EMBL/GenBank/DDBJ whole genome shotgun (WGS) entry which is preliminary data.</text>
</comment>
<dbReference type="PANTHER" id="PTHR48174:SF5">
    <property type="entry name" value="VACUOLAR PROTEIN SORTING-ASSOCIATED PROTEIN 62"/>
    <property type="match status" value="1"/>
</dbReference>
<reference evidence="5" key="1">
    <citation type="submission" date="2013-05" db="EMBL/GenBank/DDBJ databases">
        <title>Genome assembly of Cystobacter fuscus DSM 2262.</title>
        <authorList>
            <person name="Sharma G."/>
            <person name="Khatri I."/>
            <person name="Kaur C."/>
            <person name="Mayilraj S."/>
            <person name="Subramanian S."/>
        </authorList>
    </citation>
    <scope>NUCLEOTIDE SEQUENCE [LARGE SCALE GENOMIC DNA]</scope>
    <source>
        <strain evidence="5">DSM 2262</strain>
    </source>
</reference>
<evidence type="ECO:0000256" key="2">
    <source>
        <dbReference type="ARBA" id="ARBA00022723"/>
    </source>
</evidence>
<dbReference type="InterPro" id="IPR011024">
    <property type="entry name" value="G_crystallin-like"/>
</dbReference>